<name>F0YR23_AURAN</name>
<dbReference type="InterPro" id="IPR005979">
    <property type="entry name" value="Prochl_reduct"/>
</dbReference>
<gene>
    <name evidence="5" type="ORF">AURANDRAFT_68883</name>
</gene>
<reference evidence="5 6" key="1">
    <citation type="journal article" date="2011" name="Proc. Natl. Acad. Sci. U.S.A.">
        <title>Niche of harmful alga Aureococcus anophagefferens revealed through ecogenomics.</title>
        <authorList>
            <person name="Gobler C.J."/>
            <person name="Berry D.L."/>
            <person name="Dyhrman S.T."/>
            <person name="Wilhelm S.W."/>
            <person name="Salamov A."/>
            <person name="Lobanov A.V."/>
            <person name="Zhang Y."/>
            <person name="Collier J.L."/>
            <person name="Wurch L.L."/>
            <person name="Kustka A.B."/>
            <person name="Dill B.D."/>
            <person name="Shah M."/>
            <person name="VerBerkmoes N.C."/>
            <person name="Kuo A."/>
            <person name="Terry A."/>
            <person name="Pangilinan J."/>
            <person name="Lindquist E.A."/>
            <person name="Lucas S."/>
            <person name="Paulsen I.T."/>
            <person name="Hattenrath-Lehmann T.K."/>
            <person name="Talmage S.C."/>
            <person name="Walker E.A."/>
            <person name="Koch F."/>
            <person name="Burson A.M."/>
            <person name="Marcoval M.A."/>
            <person name="Tang Y.Z."/>
            <person name="Lecleir G.R."/>
            <person name="Coyne K.J."/>
            <person name="Berg G.M."/>
            <person name="Bertrand E.M."/>
            <person name="Saito M.A."/>
            <person name="Gladyshev V.N."/>
            <person name="Grigoriev I.V."/>
        </authorList>
    </citation>
    <scope>NUCLEOTIDE SEQUENCE [LARGE SCALE GENOMIC DNA]</scope>
    <source>
        <strain evidence="6">CCMP 1984</strain>
    </source>
</reference>
<dbReference type="GeneID" id="20227087"/>
<evidence type="ECO:0000256" key="3">
    <source>
        <dbReference type="SAM" id="MobiDB-lite"/>
    </source>
</evidence>
<dbReference type="GO" id="GO:0016630">
    <property type="term" value="F:protochlorophyllide reductase activity"/>
    <property type="evidence" value="ECO:0007669"/>
    <property type="project" value="InterPro"/>
</dbReference>
<protein>
    <recommendedName>
        <fullName evidence="7">Protochlorophyllide reductase</fullName>
    </recommendedName>
</protein>
<dbReference type="Gene3D" id="3.40.50.720">
    <property type="entry name" value="NAD(P)-binding Rossmann-like Domain"/>
    <property type="match status" value="1"/>
</dbReference>
<dbReference type="AlphaFoldDB" id="F0YR23"/>
<evidence type="ECO:0000256" key="1">
    <source>
        <dbReference type="ARBA" id="ARBA00022857"/>
    </source>
</evidence>
<dbReference type="InterPro" id="IPR036291">
    <property type="entry name" value="NAD(P)-bd_dom_sf"/>
</dbReference>
<dbReference type="RefSeq" id="XP_009042864.1">
    <property type="nucleotide sequence ID" value="XM_009044616.1"/>
</dbReference>
<dbReference type="InParanoid" id="F0YR23"/>
<evidence type="ECO:0008006" key="7">
    <source>
        <dbReference type="Google" id="ProtNLM"/>
    </source>
</evidence>
<feature type="region of interest" description="Disordered" evidence="3">
    <location>
        <begin position="59"/>
        <end position="80"/>
    </location>
</feature>
<dbReference type="Proteomes" id="UP000002729">
    <property type="component" value="Unassembled WGS sequence"/>
</dbReference>
<feature type="signal peptide" evidence="4">
    <location>
        <begin position="1"/>
        <end position="25"/>
    </location>
</feature>
<evidence type="ECO:0000256" key="4">
    <source>
        <dbReference type="SAM" id="SignalP"/>
    </source>
</evidence>
<organism evidence="6">
    <name type="scientific">Aureococcus anophagefferens</name>
    <name type="common">Harmful bloom alga</name>
    <dbReference type="NCBI Taxonomy" id="44056"/>
    <lineage>
        <taxon>Eukaryota</taxon>
        <taxon>Sar</taxon>
        <taxon>Stramenopiles</taxon>
        <taxon>Ochrophyta</taxon>
        <taxon>Pelagophyceae</taxon>
        <taxon>Pelagomonadales</taxon>
        <taxon>Pelagomonadaceae</taxon>
        <taxon>Aureococcus</taxon>
    </lineage>
</organism>
<feature type="non-terminal residue" evidence="5">
    <location>
        <position position="136"/>
    </location>
</feature>
<keyword evidence="6" id="KW-1185">Reference proteome</keyword>
<evidence type="ECO:0000313" key="5">
    <source>
        <dbReference type="EMBL" id="EGB02436.1"/>
    </source>
</evidence>
<accession>F0YR23</accession>
<proteinExistence type="predicted"/>
<dbReference type="PANTHER" id="PTHR44419">
    <property type="entry name" value="PROTOCHLOROPHYLLIDE REDUCTASE C, CHLOROPLASTIC"/>
    <property type="match status" value="1"/>
</dbReference>
<dbReference type="EMBL" id="GL833527">
    <property type="protein sequence ID" value="EGB02436.1"/>
    <property type="molecule type" value="Genomic_DNA"/>
</dbReference>
<dbReference type="SUPFAM" id="SSF51735">
    <property type="entry name" value="NAD(P)-binding Rossmann-fold domains"/>
    <property type="match status" value="1"/>
</dbReference>
<keyword evidence="2" id="KW-0560">Oxidoreductase</keyword>
<dbReference type="KEGG" id="aaf:AURANDRAFT_68883"/>
<evidence type="ECO:0000313" key="6">
    <source>
        <dbReference type="Proteomes" id="UP000002729"/>
    </source>
</evidence>
<feature type="chain" id="PRO_5003261814" description="Protochlorophyllide reductase" evidence="4">
    <location>
        <begin position="26"/>
        <end position="136"/>
    </location>
</feature>
<evidence type="ECO:0000256" key="2">
    <source>
        <dbReference type="ARBA" id="ARBA00023002"/>
    </source>
</evidence>
<dbReference type="PANTHER" id="PTHR44419:SF19">
    <property type="entry name" value="PROTOCHLOROPHYLLIDE REDUCTASE A, CHLOROPLASTIC"/>
    <property type="match status" value="1"/>
</dbReference>
<keyword evidence="4" id="KW-0732">Signal</keyword>
<keyword evidence="1" id="KW-0521">NADP</keyword>
<sequence>MAPISSRRSALAPPRFLLLAATANALLAPARVATAPRTAPLFSTKSLYDKTVERKAGQEKLKVAPELESPPVDSTPEAPKVNGGIVIGTRKLVVVTGASSGLGLYGALSLAKKGGYYVILACRNTERANRIAKEAG</sequence>